<dbReference type="PANTHER" id="PTHR43705">
    <property type="entry name" value="HYDROXYACYLGLUTATHIONE HYDROLASE"/>
    <property type="match status" value="1"/>
</dbReference>
<feature type="domain" description="Metallo-beta-lactamase" evidence="6">
    <location>
        <begin position="12"/>
        <end position="171"/>
    </location>
</feature>
<dbReference type="NCBIfam" id="TIGR03413">
    <property type="entry name" value="GSH_gloB"/>
    <property type="match status" value="1"/>
</dbReference>
<dbReference type="HAMAP" id="MF_01374">
    <property type="entry name" value="Glyoxalase_2"/>
    <property type="match status" value="1"/>
</dbReference>
<proteinExistence type="inferred from homology"/>
<evidence type="ECO:0000256" key="5">
    <source>
        <dbReference type="HAMAP-Rule" id="MF_01374"/>
    </source>
</evidence>
<dbReference type="InterPro" id="IPR035680">
    <property type="entry name" value="Clx_II_MBL"/>
</dbReference>
<keyword evidence="3 5" id="KW-0378">Hydrolase</keyword>
<comment type="cofactor">
    <cofactor evidence="5">
        <name>Zn(2+)</name>
        <dbReference type="ChEBI" id="CHEBI:29105"/>
    </cofactor>
    <text evidence="5">Binds 2 Zn(2+) ions per subunit.</text>
</comment>
<dbReference type="GO" id="GO:0004416">
    <property type="term" value="F:hydroxyacylglutathione hydrolase activity"/>
    <property type="evidence" value="ECO:0007669"/>
    <property type="project" value="UniProtKB-EC"/>
</dbReference>
<dbReference type="InterPro" id="IPR017782">
    <property type="entry name" value="Hydroxyacylglutathione_Hdrlase"/>
</dbReference>
<evidence type="ECO:0000256" key="4">
    <source>
        <dbReference type="ARBA" id="ARBA00022833"/>
    </source>
</evidence>
<dbReference type="RefSeq" id="WP_217679075.1">
    <property type="nucleotide sequence ID" value="NZ_JAHRGL010000001.1"/>
</dbReference>
<comment type="function">
    <text evidence="5">Thiolesterase that catalyzes the hydrolysis of S-D-lactoyl-glutathione to form glutathione and D-lactic acid.</text>
</comment>
<dbReference type="CDD" id="cd07723">
    <property type="entry name" value="hydroxyacylglutathione_hydrolase_MBL-fold"/>
    <property type="match status" value="1"/>
</dbReference>
<feature type="binding site" evidence="5">
    <location>
        <position position="60"/>
    </location>
    <ligand>
        <name>Zn(2+)</name>
        <dbReference type="ChEBI" id="CHEBI:29105"/>
        <label>2</label>
    </ligand>
</feature>
<name>A0ABS6MQZ2_9GAMM</name>
<dbReference type="InterPro" id="IPR050110">
    <property type="entry name" value="Glyoxalase_II_hydrolase"/>
</dbReference>
<feature type="binding site" evidence="5">
    <location>
        <position position="61"/>
    </location>
    <ligand>
        <name>Zn(2+)</name>
        <dbReference type="ChEBI" id="CHEBI:29105"/>
        <label>2</label>
    </ligand>
</feature>
<dbReference type="Pfam" id="PF00753">
    <property type="entry name" value="Lactamase_B"/>
    <property type="match status" value="1"/>
</dbReference>
<evidence type="ECO:0000313" key="7">
    <source>
        <dbReference type="EMBL" id="MBV2131213.1"/>
    </source>
</evidence>
<comment type="pathway">
    <text evidence="5">Secondary metabolite metabolism; methylglyoxal degradation; (R)-lactate from methylglyoxal: step 2/2.</text>
</comment>
<evidence type="ECO:0000256" key="2">
    <source>
        <dbReference type="ARBA" id="ARBA00022723"/>
    </source>
</evidence>
<feature type="binding site" evidence="5">
    <location>
        <position position="133"/>
    </location>
    <ligand>
        <name>Zn(2+)</name>
        <dbReference type="ChEBI" id="CHEBI:29105"/>
        <label>1</label>
    </ligand>
</feature>
<dbReference type="EC" id="3.1.2.6" evidence="5"/>
<feature type="binding site" evidence="5">
    <location>
        <position position="56"/>
    </location>
    <ligand>
        <name>Zn(2+)</name>
        <dbReference type="ChEBI" id="CHEBI:29105"/>
        <label>1</label>
    </ligand>
</feature>
<dbReference type="SMART" id="SM00849">
    <property type="entry name" value="Lactamase_B"/>
    <property type="match status" value="1"/>
</dbReference>
<feature type="binding site" evidence="5">
    <location>
        <position position="58"/>
    </location>
    <ligand>
        <name>Zn(2+)</name>
        <dbReference type="ChEBI" id="CHEBI:29105"/>
        <label>1</label>
    </ligand>
</feature>
<dbReference type="Pfam" id="PF16123">
    <property type="entry name" value="HAGH_C"/>
    <property type="match status" value="1"/>
</dbReference>
<organism evidence="7 8">
    <name type="scientific">Geopseudomonas aromaticivorans</name>
    <dbReference type="NCBI Taxonomy" id="2849492"/>
    <lineage>
        <taxon>Bacteria</taxon>
        <taxon>Pseudomonadati</taxon>
        <taxon>Pseudomonadota</taxon>
        <taxon>Gammaproteobacteria</taxon>
        <taxon>Pseudomonadales</taxon>
        <taxon>Pseudomonadaceae</taxon>
        <taxon>Geopseudomonas</taxon>
    </lineage>
</organism>
<feature type="binding site" evidence="5">
    <location>
        <position position="171"/>
    </location>
    <ligand>
        <name>Zn(2+)</name>
        <dbReference type="ChEBI" id="CHEBI:29105"/>
        <label>2</label>
    </ligand>
</feature>
<dbReference type="InterPro" id="IPR032282">
    <property type="entry name" value="HAGH_C"/>
</dbReference>
<dbReference type="Proteomes" id="UP000813068">
    <property type="component" value="Unassembled WGS sequence"/>
</dbReference>
<comment type="catalytic activity">
    <reaction evidence="1 5">
        <text>an S-(2-hydroxyacyl)glutathione + H2O = a 2-hydroxy carboxylate + glutathione + H(+)</text>
        <dbReference type="Rhea" id="RHEA:21864"/>
        <dbReference type="ChEBI" id="CHEBI:15377"/>
        <dbReference type="ChEBI" id="CHEBI:15378"/>
        <dbReference type="ChEBI" id="CHEBI:57925"/>
        <dbReference type="ChEBI" id="CHEBI:58896"/>
        <dbReference type="ChEBI" id="CHEBI:71261"/>
        <dbReference type="EC" id="3.1.2.6"/>
    </reaction>
</comment>
<evidence type="ECO:0000313" key="8">
    <source>
        <dbReference type="Proteomes" id="UP000813068"/>
    </source>
</evidence>
<dbReference type="PANTHER" id="PTHR43705:SF1">
    <property type="entry name" value="HYDROXYACYLGLUTATHIONE HYDROLASE GLOB"/>
    <property type="match status" value="1"/>
</dbReference>
<accession>A0ABS6MQZ2</accession>
<feature type="binding site" evidence="5">
    <location>
        <position position="112"/>
    </location>
    <ligand>
        <name>Zn(2+)</name>
        <dbReference type="ChEBI" id="CHEBI:29105"/>
        <label>1</label>
    </ligand>
</feature>
<evidence type="ECO:0000256" key="3">
    <source>
        <dbReference type="ARBA" id="ARBA00022801"/>
    </source>
</evidence>
<keyword evidence="4 5" id="KW-0862">Zinc</keyword>
<dbReference type="InterPro" id="IPR001279">
    <property type="entry name" value="Metallo-B-lactamas"/>
</dbReference>
<evidence type="ECO:0000256" key="1">
    <source>
        <dbReference type="ARBA" id="ARBA00001623"/>
    </source>
</evidence>
<evidence type="ECO:0000259" key="6">
    <source>
        <dbReference type="SMART" id="SM00849"/>
    </source>
</evidence>
<dbReference type="EMBL" id="JAHRGL010000001">
    <property type="protein sequence ID" value="MBV2131213.1"/>
    <property type="molecule type" value="Genomic_DNA"/>
</dbReference>
<comment type="subunit">
    <text evidence="5">Monomer.</text>
</comment>
<reference evidence="7 8" key="1">
    <citation type="submission" date="2021-06" db="EMBL/GenBank/DDBJ databases">
        <title>Differences between aerobic and microaerobic xylene degrading microbial communities.</title>
        <authorList>
            <person name="Banerjee S."/>
            <person name="Tancsics A."/>
        </authorList>
    </citation>
    <scope>NUCLEOTIDE SEQUENCE [LARGE SCALE GENOMIC DNA]</scope>
    <source>
        <strain evidence="7 8">MAP12</strain>
    </source>
</reference>
<sequence>MIQITALPAFSDNYIWLLQDAAQRRCAVVDPGDSAPVLAWLASHADWQLTDILVTHHHHDHTGGILALKEHTGARVLGPALEAIPGRDVALEDNQHFRLLDRDWQVLHVPGHTAGHIALFGGDDEQPLLFCGDTLFSAGCGRLFEGTATQMHASLQRLAALPAQTRVYCTHEYTLSNLRFALAVEPDNPALHQRAAEAASLREQGLPTLPSTLAIERATNPFLRVDEAAVRQQGEQRAGHPLDSPSAVFAELRGWKDNF</sequence>
<feature type="binding site" evidence="5">
    <location>
        <position position="133"/>
    </location>
    <ligand>
        <name>Zn(2+)</name>
        <dbReference type="ChEBI" id="CHEBI:29105"/>
        <label>2</label>
    </ligand>
</feature>
<keyword evidence="8" id="KW-1185">Reference proteome</keyword>
<protein>
    <recommendedName>
        <fullName evidence="5">Hydroxyacylglutathione hydrolase</fullName>
        <ecNumber evidence="5">3.1.2.6</ecNumber>
    </recommendedName>
    <alternativeName>
        <fullName evidence="5">Glyoxalase II</fullName>
        <shortName evidence="5">Glx II</shortName>
    </alternativeName>
</protein>
<comment type="similarity">
    <text evidence="5">Belongs to the metallo-beta-lactamase superfamily. Glyoxalase II family.</text>
</comment>
<keyword evidence="2 5" id="KW-0479">Metal-binding</keyword>
<gene>
    <name evidence="5 7" type="primary">gloB</name>
    <name evidence="7" type="ORF">KRX52_00175</name>
</gene>
<comment type="caution">
    <text evidence="7">The sequence shown here is derived from an EMBL/GenBank/DDBJ whole genome shotgun (WGS) entry which is preliminary data.</text>
</comment>
<dbReference type="PIRSF" id="PIRSF005457">
    <property type="entry name" value="Glx"/>
    <property type="match status" value="1"/>
</dbReference>